<feature type="region of interest" description="Disordered" evidence="1">
    <location>
        <begin position="99"/>
        <end position="119"/>
    </location>
</feature>
<evidence type="ECO:0000313" key="2">
    <source>
        <dbReference type="EMBL" id="CAI9280799.1"/>
    </source>
</evidence>
<feature type="compositionally biased region" description="Gly residues" evidence="1">
    <location>
        <begin position="100"/>
        <end position="119"/>
    </location>
</feature>
<name>A0AA35YVC8_LACSI</name>
<organism evidence="2 3">
    <name type="scientific">Lactuca saligna</name>
    <name type="common">Willowleaf lettuce</name>
    <dbReference type="NCBI Taxonomy" id="75948"/>
    <lineage>
        <taxon>Eukaryota</taxon>
        <taxon>Viridiplantae</taxon>
        <taxon>Streptophyta</taxon>
        <taxon>Embryophyta</taxon>
        <taxon>Tracheophyta</taxon>
        <taxon>Spermatophyta</taxon>
        <taxon>Magnoliopsida</taxon>
        <taxon>eudicotyledons</taxon>
        <taxon>Gunneridae</taxon>
        <taxon>Pentapetalae</taxon>
        <taxon>asterids</taxon>
        <taxon>campanulids</taxon>
        <taxon>Asterales</taxon>
        <taxon>Asteraceae</taxon>
        <taxon>Cichorioideae</taxon>
        <taxon>Cichorieae</taxon>
        <taxon>Lactucinae</taxon>
        <taxon>Lactuca</taxon>
    </lineage>
</organism>
<sequence>MVPTHLHHPHPFPSRLEAIDHTSNPFKLIPKHRSTPQVLIGASSRKLAFLIHHQFHLENRLPSISSSGKSYLTYGASGFDLGFGLVQTVIDCGLQEPEEAGGGVVDSDGGGGGFAGGGD</sequence>
<proteinExistence type="predicted"/>
<evidence type="ECO:0000256" key="1">
    <source>
        <dbReference type="SAM" id="MobiDB-lite"/>
    </source>
</evidence>
<dbReference type="Proteomes" id="UP001177003">
    <property type="component" value="Chromosome 4"/>
</dbReference>
<dbReference type="EMBL" id="OX465080">
    <property type="protein sequence ID" value="CAI9280799.1"/>
    <property type="molecule type" value="Genomic_DNA"/>
</dbReference>
<accession>A0AA35YVC8</accession>
<gene>
    <name evidence="2" type="ORF">LSALG_LOCUS20531</name>
</gene>
<evidence type="ECO:0000313" key="3">
    <source>
        <dbReference type="Proteomes" id="UP001177003"/>
    </source>
</evidence>
<keyword evidence="3" id="KW-1185">Reference proteome</keyword>
<dbReference type="AlphaFoldDB" id="A0AA35YVC8"/>
<reference evidence="2" key="1">
    <citation type="submission" date="2023-04" db="EMBL/GenBank/DDBJ databases">
        <authorList>
            <person name="Vijverberg K."/>
            <person name="Xiong W."/>
            <person name="Schranz E."/>
        </authorList>
    </citation>
    <scope>NUCLEOTIDE SEQUENCE</scope>
</reference>
<protein>
    <submittedName>
        <fullName evidence="2">Uncharacterized protein</fullName>
    </submittedName>
</protein>